<dbReference type="GO" id="GO:0019748">
    <property type="term" value="P:secondary metabolic process"/>
    <property type="evidence" value="ECO:0007669"/>
    <property type="project" value="InterPro"/>
</dbReference>
<dbReference type="GO" id="GO:0016773">
    <property type="term" value="F:phosphotransferase activity, alcohol group as acceptor"/>
    <property type="evidence" value="ECO:0007669"/>
    <property type="project" value="InterPro"/>
</dbReference>
<name>A0AA45L7N5_9PSEU</name>
<dbReference type="Pfam" id="PF04655">
    <property type="entry name" value="APH_6_hur"/>
    <property type="match status" value="1"/>
</dbReference>
<evidence type="ECO:0000313" key="3">
    <source>
        <dbReference type="Proteomes" id="UP000677152"/>
    </source>
</evidence>
<sequence length="179" mass="19473">MLLERLDCTRTLATVKDDDKAMRTIAALLDQLTSTPASDTIPTLHDIATKMVAQTPTAAGNRLLHRDLHFDNVLAGERHPWPAIDPVPLAGDPGFDLWPALDGNWNARAAAWTLGRVLQNCLWDVEDGRTTLAPPQLTVAHAVTQGGPTPPPPAPTLVQRDGEERTLSDLRRVSESDEP</sequence>
<reference evidence="2" key="1">
    <citation type="submission" date="2021-04" db="EMBL/GenBank/DDBJ databases">
        <title>Genomic sequence of Actinosynnema pretiosum subsp. pretiosum ATCC 31280 (C-14919).</title>
        <authorList>
            <person name="Bai L."/>
            <person name="Wang X."/>
            <person name="Xiao Y."/>
        </authorList>
    </citation>
    <scope>NUCLEOTIDE SEQUENCE</scope>
    <source>
        <strain evidence="2">ATCC 31280</strain>
    </source>
</reference>
<dbReference type="InterPro" id="IPR006748">
    <property type="entry name" value="NH2Glyco/OHUrea_AB-resist_kin"/>
</dbReference>
<organism evidence="2 3">
    <name type="scientific">Actinosynnema pretiosum subsp. pretiosum</name>
    <dbReference type="NCBI Taxonomy" id="103721"/>
    <lineage>
        <taxon>Bacteria</taxon>
        <taxon>Bacillati</taxon>
        <taxon>Actinomycetota</taxon>
        <taxon>Actinomycetes</taxon>
        <taxon>Pseudonocardiales</taxon>
        <taxon>Pseudonocardiaceae</taxon>
        <taxon>Actinosynnema</taxon>
    </lineage>
</organism>
<gene>
    <name evidence="2" type="ORF">KCV87_00545</name>
</gene>
<evidence type="ECO:0000313" key="2">
    <source>
        <dbReference type="EMBL" id="QUF04670.1"/>
    </source>
</evidence>
<dbReference type="AlphaFoldDB" id="A0AA45L7N5"/>
<dbReference type="InterPro" id="IPR011009">
    <property type="entry name" value="Kinase-like_dom_sf"/>
</dbReference>
<dbReference type="SUPFAM" id="SSF56112">
    <property type="entry name" value="Protein kinase-like (PK-like)"/>
    <property type="match status" value="1"/>
</dbReference>
<dbReference type="Proteomes" id="UP000677152">
    <property type="component" value="Chromosome"/>
</dbReference>
<feature type="region of interest" description="Disordered" evidence="1">
    <location>
        <begin position="142"/>
        <end position="179"/>
    </location>
</feature>
<evidence type="ECO:0000256" key="1">
    <source>
        <dbReference type="SAM" id="MobiDB-lite"/>
    </source>
</evidence>
<accession>A0AA45L7N5</accession>
<proteinExistence type="predicted"/>
<feature type="compositionally biased region" description="Basic and acidic residues" evidence="1">
    <location>
        <begin position="160"/>
        <end position="179"/>
    </location>
</feature>
<protein>
    <submittedName>
        <fullName evidence="2">Uncharacterized protein</fullName>
    </submittedName>
</protein>
<dbReference type="EMBL" id="CP073249">
    <property type="protein sequence ID" value="QUF04670.1"/>
    <property type="molecule type" value="Genomic_DNA"/>
</dbReference>